<evidence type="ECO:0000313" key="13">
    <source>
        <dbReference type="EMBL" id="CAB4342331.1"/>
    </source>
</evidence>
<name>A0A6J6PN57_9ZZZZ</name>
<evidence type="ECO:0000313" key="19">
    <source>
        <dbReference type="EMBL" id="CAB4950866.1"/>
    </source>
</evidence>
<evidence type="ECO:0000256" key="1">
    <source>
        <dbReference type="ARBA" id="ARBA00004496"/>
    </source>
</evidence>
<organism evidence="14">
    <name type="scientific">freshwater metagenome</name>
    <dbReference type="NCBI Taxonomy" id="449393"/>
    <lineage>
        <taxon>unclassified sequences</taxon>
        <taxon>metagenomes</taxon>
        <taxon>ecological metagenomes</taxon>
    </lineage>
</organism>
<dbReference type="GO" id="GO:0061710">
    <property type="term" value="F:L-threonylcarbamoyladenylate synthase"/>
    <property type="evidence" value="ECO:0007669"/>
    <property type="project" value="UniProtKB-EC"/>
</dbReference>
<evidence type="ECO:0000313" key="17">
    <source>
        <dbReference type="EMBL" id="CAB4829434.1"/>
    </source>
</evidence>
<keyword evidence="6" id="KW-0819">tRNA processing</keyword>
<dbReference type="PANTHER" id="PTHR17490:SF16">
    <property type="entry name" value="THREONYLCARBAMOYL-AMP SYNTHASE"/>
    <property type="match status" value="1"/>
</dbReference>
<gene>
    <name evidence="14" type="ORF">UFOPK2510_01254</name>
    <name evidence="15" type="ORF">UFOPK2718_00775</name>
    <name evidence="16" type="ORF">UFOPK2936_01160</name>
    <name evidence="17" type="ORF">UFOPK3174_00915</name>
    <name evidence="18" type="ORF">UFOPK3328_00963</name>
    <name evidence="19" type="ORF">UFOPK3779_01198</name>
    <name evidence="20" type="ORF">UFOPK3913_00777</name>
    <name evidence="13" type="ORF">UFOPK4107_01126</name>
    <name evidence="21" type="ORF">UFOPK4403_00877</name>
</gene>
<dbReference type="SUPFAM" id="SSF55821">
    <property type="entry name" value="YrdC/RibB"/>
    <property type="match status" value="1"/>
</dbReference>
<dbReference type="GO" id="GO:0003725">
    <property type="term" value="F:double-stranded RNA binding"/>
    <property type="evidence" value="ECO:0007669"/>
    <property type="project" value="InterPro"/>
</dbReference>
<reference evidence="14" key="1">
    <citation type="submission" date="2020-05" db="EMBL/GenBank/DDBJ databases">
        <authorList>
            <person name="Chiriac C."/>
            <person name="Salcher M."/>
            <person name="Ghai R."/>
            <person name="Kavagutti S V."/>
        </authorList>
    </citation>
    <scope>NUCLEOTIDE SEQUENCE</scope>
</reference>
<evidence type="ECO:0000256" key="2">
    <source>
        <dbReference type="ARBA" id="ARBA00007663"/>
    </source>
</evidence>
<keyword evidence="5" id="KW-0808">Transferase</keyword>
<comment type="subcellular location">
    <subcellularLocation>
        <location evidence="1">Cytoplasm</location>
    </subcellularLocation>
</comment>
<evidence type="ECO:0000259" key="12">
    <source>
        <dbReference type="PROSITE" id="PS51163"/>
    </source>
</evidence>
<feature type="domain" description="YrdC-like" evidence="12">
    <location>
        <begin position="2"/>
        <end position="188"/>
    </location>
</feature>
<dbReference type="EMBL" id="CAEZYM010000006">
    <property type="protein sequence ID" value="CAB4724498.1"/>
    <property type="molecule type" value="Genomic_DNA"/>
</dbReference>
<dbReference type="GO" id="GO:0005524">
    <property type="term" value="F:ATP binding"/>
    <property type="evidence" value="ECO:0007669"/>
    <property type="project" value="UniProtKB-KW"/>
</dbReference>
<comment type="catalytic activity">
    <reaction evidence="11">
        <text>L-threonine + hydrogencarbonate + ATP = L-threonylcarbamoyladenylate + diphosphate + H2O</text>
        <dbReference type="Rhea" id="RHEA:36407"/>
        <dbReference type="ChEBI" id="CHEBI:15377"/>
        <dbReference type="ChEBI" id="CHEBI:17544"/>
        <dbReference type="ChEBI" id="CHEBI:30616"/>
        <dbReference type="ChEBI" id="CHEBI:33019"/>
        <dbReference type="ChEBI" id="CHEBI:57926"/>
        <dbReference type="ChEBI" id="CHEBI:73682"/>
        <dbReference type="EC" id="2.7.7.87"/>
    </reaction>
</comment>
<dbReference type="EMBL" id="CAFBNH010000007">
    <property type="protein sequence ID" value="CAB4950866.1"/>
    <property type="molecule type" value="Genomic_DNA"/>
</dbReference>
<comment type="similarity">
    <text evidence="2">Belongs to the SUA5 family.</text>
</comment>
<accession>A0A6J6PN57</accession>
<dbReference type="Gene3D" id="3.90.870.10">
    <property type="entry name" value="DHBP synthase"/>
    <property type="match status" value="1"/>
</dbReference>
<evidence type="ECO:0000313" key="14">
    <source>
        <dbReference type="EMBL" id="CAB4699922.1"/>
    </source>
</evidence>
<dbReference type="AlphaFoldDB" id="A0A6J6PN57"/>
<evidence type="ECO:0000256" key="10">
    <source>
        <dbReference type="ARBA" id="ARBA00029774"/>
    </source>
</evidence>
<evidence type="ECO:0000256" key="11">
    <source>
        <dbReference type="ARBA" id="ARBA00048366"/>
    </source>
</evidence>
<keyword evidence="7" id="KW-0548">Nucleotidyltransferase</keyword>
<evidence type="ECO:0000256" key="5">
    <source>
        <dbReference type="ARBA" id="ARBA00022679"/>
    </source>
</evidence>
<dbReference type="Pfam" id="PF01300">
    <property type="entry name" value="Sua5_yciO_yrdC"/>
    <property type="match status" value="1"/>
</dbReference>
<evidence type="ECO:0000256" key="4">
    <source>
        <dbReference type="ARBA" id="ARBA00022490"/>
    </source>
</evidence>
<evidence type="ECO:0000313" key="18">
    <source>
        <dbReference type="EMBL" id="CAB4869482.1"/>
    </source>
</evidence>
<keyword evidence="8" id="KW-0547">Nucleotide-binding</keyword>
<dbReference type="EMBL" id="CAESAE010000006">
    <property type="protein sequence ID" value="CAB4342331.1"/>
    <property type="molecule type" value="Genomic_DNA"/>
</dbReference>
<sequence length="208" mass="22261">MIPTVDQAAQWIASGYVVVAPLEHGYVYLVDAFSHDAVRTMHVLREDAPGVTSQVLVPSAKTAVGVIRQIPPAADVLMNKFWPGLLTLNLQPQVGLNWDLGDDRKLDSVSVRAPQSGFVLELLGKTGPLACASAAQSGEPPLLHISKLQNSTHEIIRICDMGDLVAGPLSTVVVAKGNSVRMLREGAITFEDLLVHVPEITRADSVNS</sequence>
<dbReference type="EMBL" id="CAFBOC010000007">
    <property type="protein sequence ID" value="CAB4975678.1"/>
    <property type="molecule type" value="Genomic_DNA"/>
</dbReference>
<keyword evidence="9" id="KW-0067">ATP-binding</keyword>
<dbReference type="InterPro" id="IPR006070">
    <property type="entry name" value="Sua5-like_dom"/>
</dbReference>
<dbReference type="EC" id="2.7.7.87" evidence="3"/>
<dbReference type="EMBL" id="CAEZXO010000008">
    <property type="protein sequence ID" value="CAB4699922.1"/>
    <property type="molecule type" value="Genomic_DNA"/>
</dbReference>
<evidence type="ECO:0000313" key="20">
    <source>
        <dbReference type="EMBL" id="CAB4975678.1"/>
    </source>
</evidence>
<proteinExistence type="inferred from homology"/>
<evidence type="ECO:0000256" key="9">
    <source>
        <dbReference type="ARBA" id="ARBA00022840"/>
    </source>
</evidence>
<dbReference type="InterPro" id="IPR017945">
    <property type="entry name" value="DHBP_synth_RibB-like_a/b_dom"/>
</dbReference>
<evidence type="ECO:0000256" key="8">
    <source>
        <dbReference type="ARBA" id="ARBA00022741"/>
    </source>
</evidence>
<dbReference type="PROSITE" id="PS51163">
    <property type="entry name" value="YRDC"/>
    <property type="match status" value="1"/>
</dbReference>
<evidence type="ECO:0000256" key="3">
    <source>
        <dbReference type="ARBA" id="ARBA00012584"/>
    </source>
</evidence>
<evidence type="ECO:0000256" key="6">
    <source>
        <dbReference type="ARBA" id="ARBA00022694"/>
    </source>
</evidence>
<keyword evidence="4" id="KW-0963">Cytoplasm</keyword>
<dbReference type="EMBL" id="CAFBLD010000006">
    <property type="protein sequence ID" value="CAB4869482.1"/>
    <property type="molecule type" value="Genomic_DNA"/>
</dbReference>
<dbReference type="GO" id="GO:0008033">
    <property type="term" value="P:tRNA processing"/>
    <property type="evidence" value="ECO:0007669"/>
    <property type="project" value="UniProtKB-KW"/>
</dbReference>
<evidence type="ECO:0000313" key="16">
    <source>
        <dbReference type="EMBL" id="CAB4784196.1"/>
    </source>
</evidence>
<evidence type="ECO:0000256" key="7">
    <source>
        <dbReference type="ARBA" id="ARBA00022695"/>
    </source>
</evidence>
<evidence type="ECO:0000313" key="21">
    <source>
        <dbReference type="EMBL" id="CAB5073103.1"/>
    </source>
</evidence>
<dbReference type="InterPro" id="IPR050156">
    <property type="entry name" value="TC-AMP_synthase_SUA5"/>
</dbReference>
<dbReference type="GO" id="GO:0005737">
    <property type="term" value="C:cytoplasm"/>
    <property type="evidence" value="ECO:0007669"/>
    <property type="project" value="UniProtKB-SubCell"/>
</dbReference>
<dbReference type="PANTHER" id="PTHR17490">
    <property type="entry name" value="SUA5"/>
    <property type="match status" value="1"/>
</dbReference>
<dbReference type="GO" id="GO:0006450">
    <property type="term" value="P:regulation of translational fidelity"/>
    <property type="evidence" value="ECO:0007669"/>
    <property type="project" value="TreeGrafter"/>
</dbReference>
<protein>
    <recommendedName>
        <fullName evidence="10">L-threonylcarbamoyladenylate synthase</fullName>
        <ecNumber evidence="3">2.7.7.87</ecNumber>
    </recommendedName>
    <alternativeName>
        <fullName evidence="10">L-threonylcarbamoyladenylate synthase</fullName>
    </alternativeName>
</protein>
<dbReference type="GO" id="GO:0000049">
    <property type="term" value="F:tRNA binding"/>
    <property type="evidence" value="ECO:0007669"/>
    <property type="project" value="TreeGrafter"/>
</dbReference>
<dbReference type="EMBL" id="CAFBQX010000004">
    <property type="protein sequence ID" value="CAB5073103.1"/>
    <property type="molecule type" value="Genomic_DNA"/>
</dbReference>
<evidence type="ECO:0000313" key="15">
    <source>
        <dbReference type="EMBL" id="CAB4724498.1"/>
    </source>
</evidence>
<dbReference type="EMBL" id="CAEZZW010000006">
    <property type="protein sequence ID" value="CAB4784196.1"/>
    <property type="molecule type" value="Genomic_DNA"/>
</dbReference>
<dbReference type="EMBL" id="CAFABH010000014">
    <property type="protein sequence ID" value="CAB4829434.1"/>
    <property type="molecule type" value="Genomic_DNA"/>
</dbReference>